<feature type="chain" id="PRO_5032848912" description="Lipoprotein" evidence="1">
    <location>
        <begin position="28"/>
        <end position="146"/>
    </location>
</feature>
<dbReference type="PROSITE" id="PS51257">
    <property type="entry name" value="PROKAR_LIPOPROTEIN"/>
    <property type="match status" value="1"/>
</dbReference>
<reference evidence="2 3" key="1">
    <citation type="submission" date="2020-08" db="EMBL/GenBank/DDBJ databases">
        <title>Genomic Encyclopedia of Type Strains, Phase III (KMG-III): the genomes of soil and plant-associated and newly described type strains.</title>
        <authorList>
            <person name="Whitman W."/>
        </authorList>
    </citation>
    <scope>NUCLEOTIDE SEQUENCE [LARGE SCALE GENOMIC DNA]</scope>
    <source>
        <strain evidence="2 3">CECT 4462</strain>
    </source>
</reference>
<comment type="caution">
    <text evidence="2">The sequence shown here is derived from an EMBL/GenBank/DDBJ whole genome shotgun (WGS) entry which is preliminary data.</text>
</comment>
<evidence type="ECO:0008006" key="4">
    <source>
        <dbReference type="Google" id="ProtNLM"/>
    </source>
</evidence>
<evidence type="ECO:0000313" key="2">
    <source>
        <dbReference type="EMBL" id="MBB3103279.1"/>
    </source>
</evidence>
<proteinExistence type="predicted"/>
<name>A0A839T2Q5_AZOMA</name>
<keyword evidence="3" id="KW-1185">Reference proteome</keyword>
<dbReference type="AlphaFoldDB" id="A0A839T2Q5"/>
<protein>
    <recommendedName>
        <fullName evidence="4">Lipoprotein</fullName>
    </recommendedName>
</protein>
<accession>A0A839T2Q5</accession>
<sequence length="146" mass="16442">MRRRVLKPGDLARLAIALLPMALAGCAGPLPEPDLKQAWVDMSKPPSDYLMADRLDETRVDDGRYFQVTPGAHELEVRYDFEVIGGGGRDTGKYRRSCQLVVHYDAFQAGQRYRIAAYSLGFNPYAFLQDAAHQDLAEAEMVYCWP</sequence>
<evidence type="ECO:0000256" key="1">
    <source>
        <dbReference type="SAM" id="SignalP"/>
    </source>
</evidence>
<dbReference type="EMBL" id="JACHXI010000006">
    <property type="protein sequence ID" value="MBB3103279.1"/>
    <property type="molecule type" value="Genomic_DNA"/>
</dbReference>
<dbReference type="Proteomes" id="UP000549250">
    <property type="component" value="Unassembled WGS sequence"/>
</dbReference>
<gene>
    <name evidence="2" type="ORF">FHR87_001674</name>
</gene>
<dbReference type="RefSeq" id="WP_246335873.1">
    <property type="nucleotide sequence ID" value="NZ_JACHXI010000006.1"/>
</dbReference>
<keyword evidence="1" id="KW-0732">Signal</keyword>
<evidence type="ECO:0000313" key="3">
    <source>
        <dbReference type="Proteomes" id="UP000549250"/>
    </source>
</evidence>
<feature type="signal peptide" evidence="1">
    <location>
        <begin position="1"/>
        <end position="27"/>
    </location>
</feature>
<organism evidence="2 3">
    <name type="scientific">Azomonas macrocytogenes</name>
    <name type="common">Azotobacter macrocytogenes</name>
    <dbReference type="NCBI Taxonomy" id="69962"/>
    <lineage>
        <taxon>Bacteria</taxon>
        <taxon>Pseudomonadati</taxon>
        <taxon>Pseudomonadota</taxon>
        <taxon>Gammaproteobacteria</taxon>
        <taxon>Pseudomonadales</taxon>
        <taxon>Pseudomonadaceae</taxon>
        <taxon>Azomonas</taxon>
    </lineage>
</organism>